<dbReference type="RefSeq" id="WP_020681604.1">
    <property type="nucleotide sequence ID" value="NZ_JBHSWE010000002.1"/>
</dbReference>
<keyword evidence="1" id="KW-1277">Toxin-antitoxin system</keyword>
<dbReference type="PANTHER" id="PTHR35401">
    <property type="entry name" value="COPG FAMILY HELIX-TURN-HELIX PROTEIN-RELATED-RELATED"/>
    <property type="match status" value="1"/>
</dbReference>
<dbReference type="Proteomes" id="UP001596422">
    <property type="component" value="Unassembled WGS sequence"/>
</dbReference>
<reference evidence="4" key="1">
    <citation type="journal article" date="2019" name="Int. J. Syst. Evol. Microbiol.">
        <title>The Global Catalogue of Microorganisms (GCM) 10K type strain sequencing project: providing services to taxonomists for standard genome sequencing and annotation.</title>
        <authorList>
            <consortium name="The Broad Institute Genomics Platform"/>
            <consortium name="The Broad Institute Genome Sequencing Center for Infectious Disease"/>
            <person name="Wu L."/>
            <person name="Ma J."/>
        </authorList>
    </citation>
    <scope>NUCLEOTIDE SEQUENCE [LARGE SCALE GENOMIC DNA]</scope>
    <source>
        <strain evidence="4">NBRC 111756</strain>
    </source>
</reference>
<dbReference type="Gene3D" id="1.20.5.780">
    <property type="entry name" value="Single helix bin"/>
    <property type="match status" value="1"/>
</dbReference>
<evidence type="ECO:0000313" key="3">
    <source>
        <dbReference type="EMBL" id="MFC6674287.1"/>
    </source>
</evidence>
<evidence type="ECO:0000256" key="1">
    <source>
        <dbReference type="ARBA" id="ARBA00022649"/>
    </source>
</evidence>
<dbReference type="Pfam" id="PF08681">
    <property type="entry name" value="TacA1"/>
    <property type="match status" value="1"/>
</dbReference>
<comment type="caution">
    <text evidence="3">The sequence shown here is derived from an EMBL/GenBank/DDBJ whole genome shotgun (WGS) entry which is preliminary data.</text>
</comment>
<accession>A0ABW2A9V6</accession>
<gene>
    <name evidence="3" type="ORF">ACFQDL_32350</name>
</gene>
<keyword evidence="4" id="KW-1185">Reference proteome</keyword>
<name>A0ABW2A9V6_9GAMM</name>
<evidence type="ECO:0000256" key="2">
    <source>
        <dbReference type="ARBA" id="ARBA00049988"/>
    </source>
</evidence>
<dbReference type="SUPFAM" id="SSF47598">
    <property type="entry name" value="Ribbon-helix-helix"/>
    <property type="match status" value="1"/>
</dbReference>
<dbReference type="PANTHER" id="PTHR35401:SF2">
    <property type="entry name" value="ABC-TYPE TRANSPORT SYSTEM"/>
    <property type="match status" value="1"/>
</dbReference>
<dbReference type="InterPro" id="IPR010985">
    <property type="entry name" value="Ribbon_hlx_hlx"/>
</dbReference>
<dbReference type="EMBL" id="JBHSWE010000002">
    <property type="protein sequence ID" value="MFC6674287.1"/>
    <property type="molecule type" value="Genomic_DNA"/>
</dbReference>
<evidence type="ECO:0000313" key="4">
    <source>
        <dbReference type="Proteomes" id="UP001596422"/>
    </source>
</evidence>
<comment type="similarity">
    <text evidence="2">Belongs to the TacA antitoxin family.</text>
</comment>
<organism evidence="3 4">
    <name type="scientific">Marinobacterium aestuariivivens</name>
    <dbReference type="NCBI Taxonomy" id="1698799"/>
    <lineage>
        <taxon>Bacteria</taxon>
        <taxon>Pseudomonadati</taxon>
        <taxon>Pseudomonadota</taxon>
        <taxon>Gammaproteobacteria</taxon>
        <taxon>Oceanospirillales</taxon>
        <taxon>Oceanospirillaceae</taxon>
        <taxon>Marinobacterium</taxon>
    </lineage>
</organism>
<proteinExistence type="inferred from homology"/>
<protein>
    <submittedName>
        <fullName evidence="3">DUF1778 domain-containing protein</fullName>
    </submittedName>
</protein>
<sequence length="92" mass="10296">MAAAARERIDMRVDEETKQMAERAAAALGCASLTEFITRLIRENAPAILERQASIQLTNEQFDHFMAVCQDETRKPSARILAAAKRLDDEGF</sequence>
<dbReference type="InterPro" id="IPR014795">
    <property type="entry name" value="TacA_1-like"/>
</dbReference>